<gene>
    <name evidence="1" type="ordered locus">Aboo_0388</name>
</gene>
<dbReference type="EMBL" id="CP001941">
    <property type="protein sequence ID" value="ADD08199.1"/>
    <property type="molecule type" value="Genomic_DNA"/>
</dbReference>
<organism evidence="1 2">
    <name type="scientific">Aciduliprofundum boonei (strain DSM 19572 / T469)</name>
    <dbReference type="NCBI Taxonomy" id="439481"/>
    <lineage>
        <taxon>Archaea</taxon>
        <taxon>Methanobacteriati</taxon>
        <taxon>Thermoplasmatota</taxon>
        <taxon>DHVE2 group</taxon>
        <taxon>Candidatus Aciduliprofundum</taxon>
    </lineage>
</organism>
<keyword evidence="2" id="KW-1185">Reference proteome</keyword>
<dbReference type="AlphaFoldDB" id="D3TCB4"/>
<protein>
    <submittedName>
        <fullName evidence="1">Uncharacterized protein</fullName>
    </submittedName>
</protein>
<dbReference type="Proteomes" id="UP000001400">
    <property type="component" value="Chromosome"/>
</dbReference>
<evidence type="ECO:0000313" key="1">
    <source>
        <dbReference type="EMBL" id="ADD08199.1"/>
    </source>
</evidence>
<reference evidence="1" key="1">
    <citation type="submission" date="2010-02" db="EMBL/GenBank/DDBJ databases">
        <title>Complete sequence of Aciduliprofundum boonei T469.</title>
        <authorList>
            <consortium name="US DOE Joint Genome Institute"/>
            <person name="Lucas S."/>
            <person name="Copeland A."/>
            <person name="Lapidus A."/>
            <person name="Cheng J.-F."/>
            <person name="Bruce D."/>
            <person name="Goodwin L."/>
            <person name="Pitluck S."/>
            <person name="Saunders E."/>
            <person name="Detter J.C."/>
            <person name="Han C."/>
            <person name="Tapia R."/>
            <person name="Land M."/>
            <person name="Hauser L."/>
            <person name="Kyrpides N."/>
            <person name="Mikhailova N."/>
            <person name="Flores G."/>
            <person name="Reysenbach A.-L."/>
            <person name="Woyke T."/>
        </authorList>
    </citation>
    <scope>NUCLEOTIDE SEQUENCE</scope>
    <source>
        <strain evidence="1">T469</strain>
    </source>
</reference>
<dbReference type="KEGG" id="abi:Aboo_0388"/>
<evidence type="ECO:0000313" key="2">
    <source>
        <dbReference type="Proteomes" id="UP000001400"/>
    </source>
</evidence>
<sequence length="144" mass="17095">MYSQSPLCIDEILMDVRDTIEKEYSKASNWVLSLFEYERELPKYCEICGATKGLERHHIAGRKHDSRVVLVCKECHQHLSAKQNLWGEEWLKRGLPTEKRHKFFLRGLIDILELKAYKTQNFFYERIAREIALRCFPLGGNKYE</sequence>
<accession>D3TCB4</accession>
<proteinExistence type="predicted"/>
<dbReference type="HOGENOM" id="CLU_1792000_0_0_2"/>
<name>D3TCB4_ACIB4</name>